<dbReference type="SMART" id="SM00358">
    <property type="entry name" value="DSRM"/>
    <property type="match status" value="2"/>
</dbReference>
<dbReference type="PANTHER" id="PTHR18934">
    <property type="entry name" value="ATP-DEPENDENT RNA HELICASE"/>
    <property type="match status" value="1"/>
</dbReference>
<dbReference type="InterPro" id="IPR011545">
    <property type="entry name" value="DEAD/DEAH_box_helicase_dom"/>
</dbReference>
<dbReference type="InterPro" id="IPR001650">
    <property type="entry name" value="Helicase_C-like"/>
</dbReference>
<dbReference type="PROSITE" id="PS00690">
    <property type="entry name" value="DEAH_ATP_HELICASE"/>
    <property type="match status" value="1"/>
</dbReference>
<keyword evidence="4" id="KW-0677">Repeat</keyword>
<feature type="domain" description="DRBM" evidence="12">
    <location>
        <begin position="175"/>
        <end position="248"/>
    </location>
</feature>
<name>A0A2A2LNG7_9BILA</name>
<evidence type="ECO:0000313" key="15">
    <source>
        <dbReference type="EMBL" id="PAV87698.1"/>
    </source>
</evidence>
<dbReference type="Pfam" id="PF07717">
    <property type="entry name" value="OB_NTP_bind"/>
    <property type="match status" value="1"/>
</dbReference>
<proteinExistence type="inferred from homology"/>
<dbReference type="Pfam" id="PF00270">
    <property type="entry name" value="DEAD"/>
    <property type="match status" value="1"/>
</dbReference>
<feature type="compositionally biased region" description="Low complexity" evidence="11">
    <location>
        <begin position="1355"/>
        <end position="1364"/>
    </location>
</feature>
<keyword evidence="5" id="KW-0547">Nucleotide-binding</keyword>
<dbReference type="SMART" id="SM00490">
    <property type="entry name" value="HELICc"/>
    <property type="match status" value="1"/>
</dbReference>
<dbReference type="GO" id="GO:0005524">
    <property type="term" value="F:ATP binding"/>
    <property type="evidence" value="ECO:0007669"/>
    <property type="project" value="UniProtKB-KW"/>
</dbReference>
<dbReference type="CDD" id="cd19855">
    <property type="entry name" value="DSRM_DHX9_rpt2"/>
    <property type="match status" value="1"/>
</dbReference>
<dbReference type="InterPro" id="IPR014001">
    <property type="entry name" value="Helicase_ATP-bd"/>
</dbReference>
<keyword evidence="6" id="KW-0378">Hydrolase</keyword>
<dbReference type="GO" id="GO:0016887">
    <property type="term" value="F:ATP hydrolysis activity"/>
    <property type="evidence" value="ECO:0007669"/>
    <property type="project" value="TreeGrafter"/>
</dbReference>
<dbReference type="InterPro" id="IPR027417">
    <property type="entry name" value="P-loop_NTPase"/>
</dbReference>
<dbReference type="PROSITE" id="PS51192">
    <property type="entry name" value="HELICASE_ATP_BIND_1"/>
    <property type="match status" value="1"/>
</dbReference>
<dbReference type="GO" id="GO:0050684">
    <property type="term" value="P:regulation of mRNA processing"/>
    <property type="evidence" value="ECO:0007669"/>
    <property type="project" value="TreeGrafter"/>
</dbReference>
<dbReference type="GO" id="GO:0040029">
    <property type="term" value="P:epigenetic regulation of gene expression"/>
    <property type="evidence" value="ECO:0007669"/>
    <property type="project" value="UniProtKB-ARBA"/>
</dbReference>
<dbReference type="Gene3D" id="1.20.120.1080">
    <property type="match status" value="1"/>
</dbReference>
<dbReference type="InterPro" id="IPR002464">
    <property type="entry name" value="DNA/RNA_helicase_DEAH_CS"/>
</dbReference>
<evidence type="ECO:0000256" key="2">
    <source>
        <dbReference type="ARBA" id="ARBA00008792"/>
    </source>
</evidence>
<dbReference type="GO" id="GO:0005730">
    <property type="term" value="C:nucleolus"/>
    <property type="evidence" value="ECO:0007669"/>
    <property type="project" value="TreeGrafter"/>
</dbReference>
<keyword evidence="10" id="KW-0694">RNA-binding</keyword>
<keyword evidence="9" id="KW-0539">Nucleus</keyword>
<keyword evidence="16" id="KW-1185">Reference proteome</keyword>
<dbReference type="CDD" id="cd19854">
    <property type="entry name" value="DSRM_DHX9_rpt1"/>
    <property type="match status" value="1"/>
</dbReference>
<feature type="domain" description="DRBM" evidence="12">
    <location>
        <begin position="6"/>
        <end position="75"/>
    </location>
</feature>
<dbReference type="SUPFAM" id="SSF54768">
    <property type="entry name" value="dsRNA-binding domain-like"/>
    <property type="match status" value="2"/>
</dbReference>
<organism evidence="15 16">
    <name type="scientific">Diploscapter pachys</name>
    <dbReference type="NCBI Taxonomy" id="2018661"/>
    <lineage>
        <taxon>Eukaryota</taxon>
        <taxon>Metazoa</taxon>
        <taxon>Ecdysozoa</taxon>
        <taxon>Nematoda</taxon>
        <taxon>Chromadorea</taxon>
        <taxon>Rhabditida</taxon>
        <taxon>Rhabditina</taxon>
        <taxon>Rhabditomorpha</taxon>
        <taxon>Rhabditoidea</taxon>
        <taxon>Rhabditidae</taxon>
        <taxon>Diploscapter</taxon>
    </lineage>
</organism>
<evidence type="ECO:0000259" key="14">
    <source>
        <dbReference type="PROSITE" id="PS51194"/>
    </source>
</evidence>
<sequence>MDNTSDVKNFLYGWLGKNLSMAPQYEITQTNRGGVSRFKCEVRVAGISYVGIGNSVNKKDASTNAALDFCNHLVREGKMQAKEVPSLNESALEITSAAPNWDSESGNASNSGSFFGNVNSSSAAGYSSNIPPFRDYQPRIKTQHEQYVAQKAEEIAQSESIDLKSEIHGGWTMDNSKAALNEFLQKTRQPPINYAISMREADACRTFICEAKVFAAPIQKYVIGRGQGSNKKVAEAACAMNIVRQMFHMKVLAAFNGERKKTTAATLPEIEINIPDELMARVKTYLEERGVNPKAVNKEAVDAATPQPLLLDLKLDTFPDSNTIPASNIAWAPSMQNWNPWRAVNIDEPPLAFMSMTDISAKLADLEMSKTGLEEMNLKRENLPVSAHRQRIIDTVSQFPVTLIKGETGCGKSTQVAQFLMEDHLAQGKLAEFNAIVSQPRRISAISLAERVATERGEQVGDSVGYGVRFDSVLPRPYGSIMYCTVGVLLRKMEGGLRGVSHIIIDEIHERDIDTDFVLIVLREMVREYKNLRIILMSATIDTQLFVEYFVNCPIIEMSGRTHNVQHYFLEEILTMLRYMPPEKERKKKDKEVEVEVEDEDGKLKNMNLLANGDATLKQAMSRVSEREIPHDVIEAILKDIALRGEQGAVLIFLPGWNEIMALHNLLTNHQEFSQQDKYVVLPLHSQLTSSEQRKVFNHYDGRRKIILSTNIAESSVTIDDVVFVIDSCKAKERLYTSNNNMVHFATVWASKTNLVQRRGRAGRVRPGYCFHICSKQRFEALDEHATAEILRTPLHQVALTIKLLRLGSVGDFLAKAIEQPPYDMIIESETMLQSMGALDRNLELTPLGKMLARLPIDPVIAKVIVLGACLGIGSLMCDIAASMSFSAPFVPRERHHTRLSGIQRTFSGDRFSDHVSFVAVNQAYRQEADNGQIAEQKFCDRYSLSNTILKMTMGARNQLLDVLCNNCGFPYDSLGDIHVSTRGQDLNLDLLMSMLVSALYPNIAYYKGKRKVYTLEQTSALVSKMSMLTPLQGDAIQPPSPLLVFTEKLRTRVISCKELSVISAVQLLLFGSRKVECVGENLVRLDDMFTLKMSPDSAAAIVALRPCVESLLVRYCLAPETLEGPSDADKELGDLLRELSSDKFFSEASIRDYLLTDTAAENMQAPVGGRGRGRGRGGGGGPFRGRGGSGFNQWGLGGGTSWDQPSRGSNGGDAGGNGPGSPFIKQDGAVAVVVGGNLHAAQLQLPQPLPDTNSTGTESGDNNNLNNLLSTALPVSALMAPLPISPILSQSLHNPILEALFNPFNIWSPFPSSPNLSSPPPSNLNDRTKPLVIHQSVCTQTASLSLLHLTCRSSSSASSSTPSRFEGASGSGTGIGETGDTAS</sequence>
<feature type="domain" description="Helicase ATP-binding" evidence="13">
    <location>
        <begin position="393"/>
        <end position="559"/>
    </location>
</feature>
<evidence type="ECO:0000259" key="13">
    <source>
        <dbReference type="PROSITE" id="PS51192"/>
    </source>
</evidence>
<dbReference type="PROSITE" id="PS51194">
    <property type="entry name" value="HELICASE_CTER"/>
    <property type="match status" value="1"/>
</dbReference>
<gene>
    <name evidence="15" type="ORF">WR25_03737</name>
</gene>
<evidence type="ECO:0000256" key="4">
    <source>
        <dbReference type="ARBA" id="ARBA00022737"/>
    </source>
</evidence>
<evidence type="ECO:0000256" key="5">
    <source>
        <dbReference type="ARBA" id="ARBA00022741"/>
    </source>
</evidence>
<dbReference type="GO" id="GO:1990904">
    <property type="term" value="C:ribonucleoprotein complex"/>
    <property type="evidence" value="ECO:0007669"/>
    <property type="project" value="TreeGrafter"/>
</dbReference>
<dbReference type="PROSITE" id="PS50137">
    <property type="entry name" value="DS_RBD"/>
    <property type="match status" value="2"/>
</dbReference>
<evidence type="ECO:0000256" key="6">
    <source>
        <dbReference type="ARBA" id="ARBA00022801"/>
    </source>
</evidence>
<dbReference type="OrthoDB" id="5600252at2759"/>
<dbReference type="Pfam" id="PF00035">
    <property type="entry name" value="dsrm"/>
    <property type="match status" value="2"/>
</dbReference>
<evidence type="ECO:0000259" key="12">
    <source>
        <dbReference type="PROSITE" id="PS50137"/>
    </source>
</evidence>
<evidence type="ECO:0000256" key="10">
    <source>
        <dbReference type="PROSITE-ProRule" id="PRU00266"/>
    </source>
</evidence>
<dbReference type="GO" id="GO:0045944">
    <property type="term" value="P:positive regulation of transcription by RNA polymerase II"/>
    <property type="evidence" value="ECO:0007669"/>
    <property type="project" value="TreeGrafter"/>
</dbReference>
<dbReference type="EC" id="3.6.4.13" evidence="3"/>
<protein>
    <recommendedName>
        <fullName evidence="3">RNA helicase</fullName>
        <ecNumber evidence="3">3.6.4.13</ecNumber>
    </recommendedName>
</protein>
<evidence type="ECO:0000256" key="11">
    <source>
        <dbReference type="SAM" id="MobiDB-lite"/>
    </source>
</evidence>
<dbReference type="Pfam" id="PF00271">
    <property type="entry name" value="Helicase_C"/>
    <property type="match status" value="1"/>
</dbReference>
<dbReference type="STRING" id="2018661.A0A2A2LNG7"/>
<reference evidence="15 16" key="1">
    <citation type="journal article" date="2017" name="Curr. Biol.">
        <title>Genome architecture and evolution of a unichromosomal asexual nematode.</title>
        <authorList>
            <person name="Fradin H."/>
            <person name="Zegar C."/>
            <person name="Gutwein M."/>
            <person name="Lucas J."/>
            <person name="Kovtun M."/>
            <person name="Corcoran D."/>
            <person name="Baugh L.R."/>
            <person name="Kiontke K."/>
            <person name="Gunsalus K."/>
            <person name="Fitch D.H."/>
            <person name="Piano F."/>
        </authorList>
    </citation>
    <scope>NUCLEOTIDE SEQUENCE [LARGE SCALE GENOMIC DNA]</scope>
    <source>
        <strain evidence="15">PF1309</strain>
    </source>
</reference>
<dbReference type="FunFam" id="3.30.160.20:FF:000028">
    <property type="entry name" value="ATP-dependent RNA helicase A"/>
    <property type="match status" value="1"/>
</dbReference>
<feature type="compositionally biased region" description="Gly residues" evidence="11">
    <location>
        <begin position="1210"/>
        <end position="1220"/>
    </location>
</feature>
<dbReference type="Proteomes" id="UP000218231">
    <property type="component" value="Unassembled WGS sequence"/>
</dbReference>
<dbReference type="InterPro" id="IPR007502">
    <property type="entry name" value="Helicase-assoc_dom"/>
</dbReference>
<feature type="region of interest" description="Disordered" evidence="11">
    <location>
        <begin position="1165"/>
        <end position="1225"/>
    </location>
</feature>
<feature type="compositionally biased region" description="Gly residues" evidence="11">
    <location>
        <begin position="1177"/>
        <end position="1201"/>
    </location>
</feature>
<dbReference type="Gene3D" id="3.30.160.20">
    <property type="match status" value="2"/>
</dbReference>
<dbReference type="InterPro" id="IPR014720">
    <property type="entry name" value="dsRBD_dom"/>
</dbReference>
<evidence type="ECO:0000256" key="9">
    <source>
        <dbReference type="ARBA" id="ARBA00023242"/>
    </source>
</evidence>
<dbReference type="CDD" id="cd18791">
    <property type="entry name" value="SF2_C_RHA"/>
    <property type="match status" value="1"/>
</dbReference>
<evidence type="ECO:0000256" key="8">
    <source>
        <dbReference type="ARBA" id="ARBA00022840"/>
    </source>
</evidence>
<evidence type="ECO:0000256" key="1">
    <source>
        <dbReference type="ARBA" id="ARBA00004123"/>
    </source>
</evidence>
<dbReference type="PANTHER" id="PTHR18934:SF119">
    <property type="entry name" value="ATP-DEPENDENT RNA HELICASE A"/>
    <property type="match status" value="1"/>
</dbReference>
<keyword evidence="8" id="KW-0067">ATP-binding</keyword>
<feature type="domain" description="Helicase C-terminal" evidence="14">
    <location>
        <begin position="616"/>
        <end position="806"/>
    </location>
</feature>
<dbReference type="SMART" id="SM00847">
    <property type="entry name" value="HA2"/>
    <property type="match status" value="1"/>
</dbReference>
<dbReference type="GO" id="GO:0043138">
    <property type="term" value="F:3'-5' DNA helicase activity"/>
    <property type="evidence" value="ECO:0007669"/>
    <property type="project" value="TreeGrafter"/>
</dbReference>
<dbReference type="InterPro" id="IPR011709">
    <property type="entry name" value="DEAD-box_helicase_OB_fold"/>
</dbReference>
<dbReference type="FunFam" id="3.30.160.20:FF:000026">
    <property type="entry name" value="ATP-dependent RNA helicase A"/>
    <property type="match status" value="1"/>
</dbReference>
<evidence type="ECO:0000256" key="3">
    <source>
        <dbReference type="ARBA" id="ARBA00012552"/>
    </source>
</evidence>
<comment type="subcellular location">
    <subcellularLocation>
        <location evidence="1">Nucleus</location>
    </subcellularLocation>
</comment>
<comment type="caution">
    <text evidence="15">The sequence shown here is derived from an EMBL/GenBank/DDBJ whole genome shotgun (WGS) entry which is preliminary data.</text>
</comment>
<dbReference type="SUPFAM" id="SSF52540">
    <property type="entry name" value="P-loop containing nucleoside triphosphate hydrolases"/>
    <property type="match status" value="1"/>
</dbReference>
<dbReference type="GO" id="GO:0003725">
    <property type="term" value="F:double-stranded RNA binding"/>
    <property type="evidence" value="ECO:0007669"/>
    <property type="project" value="InterPro"/>
</dbReference>
<dbReference type="SMART" id="SM00487">
    <property type="entry name" value="DEXDc"/>
    <property type="match status" value="1"/>
</dbReference>
<dbReference type="EMBL" id="LIAE01006552">
    <property type="protein sequence ID" value="PAV87698.1"/>
    <property type="molecule type" value="Genomic_DNA"/>
</dbReference>
<evidence type="ECO:0000313" key="16">
    <source>
        <dbReference type="Proteomes" id="UP000218231"/>
    </source>
</evidence>
<dbReference type="InterPro" id="IPR044446">
    <property type="entry name" value="DHX9_DSRM_2"/>
</dbReference>
<comment type="similarity">
    <text evidence="2">Belongs to the DEAD box helicase family. DEAH subfamily.</text>
</comment>
<dbReference type="InterPro" id="IPR044445">
    <property type="entry name" value="DHX9_DSRM_1"/>
</dbReference>
<feature type="region of interest" description="Disordered" evidence="11">
    <location>
        <begin position="1355"/>
        <end position="1384"/>
    </location>
</feature>
<dbReference type="Gene3D" id="3.40.50.300">
    <property type="entry name" value="P-loop containing nucleotide triphosphate hydrolases"/>
    <property type="match status" value="2"/>
</dbReference>
<accession>A0A2A2LNG7</accession>
<dbReference type="Pfam" id="PF04408">
    <property type="entry name" value="WHD_HA2"/>
    <property type="match status" value="1"/>
</dbReference>
<dbReference type="GO" id="GO:0003724">
    <property type="term" value="F:RNA helicase activity"/>
    <property type="evidence" value="ECO:0007669"/>
    <property type="project" value="UniProtKB-EC"/>
</dbReference>
<keyword evidence="7" id="KW-0347">Helicase</keyword>
<dbReference type="InterPro" id="IPR048333">
    <property type="entry name" value="HA2_WH"/>
</dbReference>
<evidence type="ECO:0000256" key="7">
    <source>
        <dbReference type="ARBA" id="ARBA00022806"/>
    </source>
</evidence>